<accession>A0A9W9WIK3</accession>
<evidence type="ECO:0000256" key="2">
    <source>
        <dbReference type="ARBA" id="ARBA00007282"/>
    </source>
</evidence>
<protein>
    <submittedName>
        <fullName evidence="9">Membrane bound O-acyl transferase family-domain-containing protein</fullName>
    </submittedName>
</protein>
<dbReference type="InterPro" id="IPR044851">
    <property type="entry name" value="Wax_synthase"/>
</dbReference>
<dbReference type="PANTHER" id="PTHR31595">
    <property type="entry name" value="LONG-CHAIN-ALCOHOL O-FATTY-ACYLTRANSFERASE 3-RELATED"/>
    <property type="match status" value="1"/>
</dbReference>
<dbReference type="GO" id="GO:0016020">
    <property type="term" value="C:membrane"/>
    <property type="evidence" value="ECO:0007669"/>
    <property type="project" value="UniProtKB-SubCell"/>
</dbReference>
<dbReference type="AlphaFoldDB" id="A0A9W9WIK3"/>
<name>A0A9W9WIK3_9EURO</name>
<evidence type="ECO:0000256" key="6">
    <source>
        <dbReference type="ARBA" id="ARBA00023136"/>
    </source>
</evidence>
<keyword evidence="3 9" id="KW-0808">Transferase</keyword>
<dbReference type="Pfam" id="PF13813">
    <property type="entry name" value="MBOAT_2"/>
    <property type="match status" value="1"/>
</dbReference>
<dbReference type="PANTHER" id="PTHR31595:SF60">
    <property type="entry name" value="BIOSYNTHESIS PROTEIN (TRI7), PUTATIVE (AFU_ORTHOLOGUE AFUA_8G05970)-RELATED"/>
    <property type="match status" value="1"/>
</dbReference>
<keyword evidence="4 7" id="KW-0812">Transmembrane</keyword>
<feature type="domain" description="Wax synthase" evidence="8">
    <location>
        <begin position="251"/>
        <end position="338"/>
    </location>
</feature>
<keyword evidence="6 7" id="KW-0472">Membrane</keyword>
<dbReference type="InterPro" id="IPR032805">
    <property type="entry name" value="Wax_synthase_dom"/>
</dbReference>
<reference evidence="9" key="2">
    <citation type="journal article" date="2023" name="IMA Fungus">
        <title>Comparative genomic study of the Penicillium genus elucidates a diverse pangenome and 15 lateral gene transfer events.</title>
        <authorList>
            <person name="Petersen C."/>
            <person name="Sorensen T."/>
            <person name="Nielsen M.R."/>
            <person name="Sondergaard T.E."/>
            <person name="Sorensen J.L."/>
            <person name="Fitzpatrick D.A."/>
            <person name="Frisvad J.C."/>
            <person name="Nielsen K.L."/>
        </authorList>
    </citation>
    <scope>NUCLEOTIDE SEQUENCE</scope>
    <source>
        <strain evidence="9">IBT 17660</strain>
    </source>
</reference>
<feature type="transmembrane region" description="Helical" evidence="7">
    <location>
        <begin position="12"/>
        <end position="30"/>
    </location>
</feature>
<evidence type="ECO:0000256" key="3">
    <source>
        <dbReference type="ARBA" id="ARBA00022679"/>
    </source>
</evidence>
<reference evidence="9" key="1">
    <citation type="submission" date="2022-12" db="EMBL/GenBank/DDBJ databases">
        <authorList>
            <person name="Petersen C."/>
        </authorList>
    </citation>
    <scope>NUCLEOTIDE SEQUENCE</scope>
    <source>
        <strain evidence="9">IBT 17660</strain>
    </source>
</reference>
<feature type="transmembrane region" description="Helical" evidence="7">
    <location>
        <begin position="66"/>
        <end position="86"/>
    </location>
</feature>
<evidence type="ECO:0000313" key="10">
    <source>
        <dbReference type="Proteomes" id="UP001147760"/>
    </source>
</evidence>
<organism evidence="9 10">
    <name type="scientific">Penicillium desertorum</name>
    <dbReference type="NCBI Taxonomy" id="1303715"/>
    <lineage>
        <taxon>Eukaryota</taxon>
        <taxon>Fungi</taxon>
        <taxon>Dikarya</taxon>
        <taxon>Ascomycota</taxon>
        <taxon>Pezizomycotina</taxon>
        <taxon>Eurotiomycetes</taxon>
        <taxon>Eurotiomycetidae</taxon>
        <taxon>Eurotiales</taxon>
        <taxon>Aspergillaceae</taxon>
        <taxon>Penicillium</taxon>
    </lineage>
</organism>
<dbReference type="GO" id="GO:0006629">
    <property type="term" value="P:lipid metabolic process"/>
    <property type="evidence" value="ECO:0007669"/>
    <property type="project" value="InterPro"/>
</dbReference>
<feature type="transmembrane region" description="Helical" evidence="7">
    <location>
        <begin position="335"/>
        <end position="358"/>
    </location>
</feature>
<dbReference type="GO" id="GO:0008374">
    <property type="term" value="F:O-acyltransferase activity"/>
    <property type="evidence" value="ECO:0007669"/>
    <property type="project" value="InterPro"/>
</dbReference>
<evidence type="ECO:0000259" key="8">
    <source>
        <dbReference type="Pfam" id="PF13813"/>
    </source>
</evidence>
<evidence type="ECO:0000256" key="4">
    <source>
        <dbReference type="ARBA" id="ARBA00022692"/>
    </source>
</evidence>
<dbReference type="EMBL" id="JAPWDO010000006">
    <property type="protein sequence ID" value="KAJ5465722.1"/>
    <property type="molecule type" value="Genomic_DNA"/>
</dbReference>
<proteinExistence type="inferred from homology"/>
<comment type="subcellular location">
    <subcellularLocation>
        <location evidence="1">Membrane</location>
        <topology evidence="1">Multi-pass membrane protein</topology>
    </subcellularLocation>
</comment>
<gene>
    <name evidence="9" type="ORF">N7530_009509</name>
</gene>
<evidence type="ECO:0000256" key="7">
    <source>
        <dbReference type="SAM" id="Phobius"/>
    </source>
</evidence>
<dbReference type="Proteomes" id="UP001147760">
    <property type="component" value="Unassembled WGS sequence"/>
</dbReference>
<keyword evidence="5 7" id="KW-1133">Transmembrane helix</keyword>
<feature type="transmembrane region" description="Helical" evidence="7">
    <location>
        <begin position="370"/>
        <end position="390"/>
    </location>
</feature>
<dbReference type="OrthoDB" id="1077582at2759"/>
<comment type="similarity">
    <text evidence="2">Belongs to the wax synthase family.</text>
</comment>
<evidence type="ECO:0000313" key="9">
    <source>
        <dbReference type="EMBL" id="KAJ5465722.1"/>
    </source>
</evidence>
<keyword evidence="10" id="KW-1185">Reference proteome</keyword>
<sequence length="405" mass="45613">MTIGSQLPAWCFPVTQWVLIQVIVGLAAAFTPSRSRLRDATLVAAVALAYFLQCLVDKAFPSAKVAGLVVALCWAHVFNAVDILVLSRVTYGNQLEWERGTSEKGVKQSLQLAEPGFTWKRLAWALELPFNLRRVGTPWQINKLPAFDNANCQYTPSRLNFVRNRGLILCLALLVVGLLNRRENDEVLLNMISVEKQSILHQGVDISTRAMLSQVSLVVSYWFHMRAGHQLAYNFCSVISVALGIHEPALWPPLADSPMEAWSLRRFWGSTWHQGFRKLLTSNAEFISFSVLQIPPGTLWARYSRLLLTFLISGVIHVLMDLARGIPVAQSGSMPFFTVHALGIMAEDLMIYIGTPLIGAKYAWWKRMIGYLWVALFIFITTPMYSYPICRGLYQAGERVPSFYL</sequence>
<evidence type="ECO:0000256" key="5">
    <source>
        <dbReference type="ARBA" id="ARBA00022989"/>
    </source>
</evidence>
<feature type="transmembrane region" description="Helical" evidence="7">
    <location>
        <begin position="303"/>
        <end position="323"/>
    </location>
</feature>
<comment type="caution">
    <text evidence="9">The sequence shown here is derived from an EMBL/GenBank/DDBJ whole genome shotgun (WGS) entry which is preliminary data.</text>
</comment>
<evidence type="ECO:0000256" key="1">
    <source>
        <dbReference type="ARBA" id="ARBA00004141"/>
    </source>
</evidence>